<sequence length="77" mass="8655">MCGTVNVLEWTEGNCVPQNGKALRVQRYPRLRLSQEDIKIVLTFRESLGEKPINRNVIANKKSAHTKLTSGSVAILY</sequence>
<gene>
    <name evidence="1" type="ORF">CMUST_02885</name>
</gene>
<dbReference type="STRING" id="571915.CMUST_02885"/>
<dbReference type="AlphaFoldDB" id="A0A0G3GUR4"/>
<accession>A0A0G3GUR4</accession>
<dbReference type="EMBL" id="CP011542">
    <property type="protein sequence ID" value="AKK04921.1"/>
    <property type="molecule type" value="Genomic_DNA"/>
</dbReference>
<evidence type="ECO:0000313" key="2">
    <source>
        <dbReference type="Proteomes" id="UP000035199"/>
    </source>
</evidence>
<keyword evidence="2" id="KW-1185">Reference proteome</keyword>
<proteinExistence type="predicted"/>
<name>A0A0G3GUR4_9CORY</name>
<organism evidence="1 2">
    <name type="scientific">Corynebacterium mustelae</name>
    <dbReference type="NCBI Taxonomy" id="571915"/>
    <lineage>
        <taxon>Bacteria</taxon>
        <taxon>Bacillati</taxon>
        <taxon>Actinomycetota</taxon>
        <taxon>Actinomycetes</taxon>
        <taxon>Mycobacteriales</taxon>
        <taxon>Corynebacteriaceae</taxon>
        <taxon>Corynebacterium</taxon>
    </lineage>
</organism>
<reference evidence="2" key="2">
    <citation type="submission" date="2015-05" db="EMBL/GenBank/DDBJ databases">
        <title>Complete genome sequence of Corynebacterium mustelae DSM 45274, isolated from various tissues of a male ferret with lethal sepsis.</title>
        <authorList>
            <person name="Ruckert C."/>
            <person name="Albersmeier A."/>
            <person name="Winkler A."/>
            <person name="Tauch A."/>
        </authorList>
    </citation>
    <scope>NUCLEOTIDE SEQUENCE [LARGE SCALE GENOMIC DNA]</scope>
    <source>
        <strain evidence="2">DSM 45274</strain>
    </source>
</reference>
<dbReference type="Proteomes" id="UP000035199">
    <property type="component" value="Chromosome"/>
</dbReference>
<evidence type="ECO:0000313" key="1">
    <source>
        <dbReference type="EMBL" id="AKK04921.1"/>
    </source>
</evidence>
<dbReference type="KEGG" id="cmv:CMUST_02885"/>
<dbReference type="PATRIC" id="fig|571915.4.peg.609"/>
<reference evidence="1 2" key="1">
    <citation type="journal article" date="2015" name="Genome Announc.">
        <title>Complete Genome Sequence of the Type Strain Corynebacterium mustelae DSM 45274, Isolated from Various Tissues of a Male Ferret with Lethal Sepsis.</title>
        <authorList>
            <person name="Ruckert C."/>
            <person name="Eimer J."/>
            <person name="Winkler A."/>
            <person name="Tauch A."/>
        </authorList>
    </citation>
    <scope>NUCLEOTIDE SEQUENCE [LARGE SCALE GENOMIC DNA]</scope>
    <source>
        <strain evidence="1 2">DSM 45274</strain>
    </source>
</reference>
<protein>
    <submittedName>
        <fullName evidence="1">Uncharacterized protein</fullName>
    </submittedName>
</protein>